<dbReference type="InterPro" id="IPR000608">
    <property type="entry name" value="UBC"/>
</dbReference>
<dbReference type="OrthoDB" id="6600758at2759"/>
<dbReference type="AlphaFoldDB" id="A0A6S7LSK4"/>
<protein>
    <submittedName>
        <fullName evidence="1">Ubiquitin-conjugating enzyme RWD</fullName>
    </submittedName>
</protein>
<gene>
    <name evidence="1" type="ORF">PACLA_8A027010</name>
</gene>
<accession>A0A6S7LSK4</accession>
<evidence type="ECO:0000313" key="2">
    <source>
        <dbReference type="Proteomes" id="UP001152795"/>
    </source>
</evidence>
<comment type="caution">
    <text evidence="1">The sequence shown here is derived from an EMBL/GenBank/DDBJ whole genome shotgun (WGS) entry which is preliminary data.</text>
</comment>
<dbReference type="Proteomes" id="UP001152795">
    <property type="component" value="Unassembled WGS sequence"/>
</dbReference>
<dbReference type="EMBL" id="CACRXK020030213">
    <property type="protein sequence ID" value="CAB4042483.1"/>
    <property type="molecule type" value="Genomic_DNA"/>
</dbReference>
<reference evidence="1" key="1">
    <citation type="submission" date="2020-04" db="EMBL/GenBank/DDBJ databases">
        <authorList>
            <person name="Alioto T."/>
            <person name="Alioto T."/>
            <person name="Gomez Garrido J."/>
        </authorList>
    </citation>
    <scope>NUCLEOTIDE SEQUENCE</scope>
    <source>
        <strain evidence="1">A484AB</strain>
    </source>
</reference>
<evidence type="ECO:0000313" key="1">
    <source>
        <dbReference type="EMBL" id="CAB4042483.1"/>
    </source>
</evidence>
<dbReference type="Gene3D" id="3.10.110.10">
    <property type="entry name" value="Ubiquitin Conjugating Enzyme"/>
    <property type="match status" value="1"/>
</dbReference>
<dbReference type="SUPFAM" id="SSF54495">
    <property type="entry name" value="UBC-like"/>
    <property type="match status" value="1"/>
</dbReference>
<organism evidence="1 2">
    <name type="scientific">Paramuricea clavata</name>
    <name type="common">Red gorgonian</name>
    <name type="synonym">Violescent sea-whip</name>
    <dbReference type="NCBI Taxonomy" id="317549"/>
    <lineage>
        <taxon>Eukaryota</taxon>
        <taxon>Metazoa</taxon>
        <taxon>Cnidaria</taxon>
        <taxon>Anthozoa</taxon>
        <taxon>Octocorallia</taxon>
        <taxon>Malacalcyonacea</taxon>
        <taxon>Plexauridae</taxon>
        <taxon>Paramuricea</taxon>
    </lineage>
</organism>
<dbReference type="PROSITE" id="PS50127">
    <property type="entry name" value="UBC_2"/>
    <property type="match status" value="1"/>
</dbReference>
<sequence length="54" mass="6250">MASVDIRVDARQRLIEELKAWKANHPKDFFAKPCKSENGTMDMLNWKCGKVTIK</sequence>
<dbReference type="InterPro" id="IPR016135">
    <property type="entry name" value="UBQ-conjugating_enzyme/RWD"/>
</dbReference>
<name>A0A6S7LSK4_PARCT</name>
<keyword evidence="2" id="KW-1185">Reference proteome</keyword>
<proteinExistence type="predicted"/>